<reference evidence="2" key="1">
    <citation type="journal article" date="2020" name="Microb. Genom.">
        <title>Genetic diversity of clinical and environmental Mucorales isolates obtained from an investigation of mucormycosis cases among solid organ transplant recipients.</title>
        <authorList>
            <person name="Nguyen M.H."/>
            <person name="Kaul D."/>
            <person name="Muto C."/>
            <person name="Cheng S.J."/>
            <person name="Richter R.A."/>
            <person name="Bruno V.M."/>
            <person name="Liu G."/>
            <person name="Beyhan S."/>
            <person name="Sundermann A.J."/>
            <person name="Mounaud S."/>
            <person name="Pasculle A.W."/>
            <person name="Nierman W.C."/>
            <person name="Driscoll E."/>
            <person name="Cumbie R."/>
            <person name="Clancy C.J."/>
            <person name="Dupont C.L."/>
        </authorList>
    </citation>
    <scope>NUCLEOTIDE SEQUENCE</scope>
    <source>
        <strain evidence="2">GL11</strain>
    </source>
</reference>
<proteinExistence type="predicted"/>
<evidence type="ECO:0000256" key="1">
    <source>
        <dbReference type="SAM" id="MobiDB-lite"/>
    </source>
</evidence>
<accession>A0A9P6X7V0</accession>
<keyword evidence="3" id="KW-1185">Reference proteome</keyword>
<dbReference type="OrthoDB" id="2221926at2759"/>
<sequence>MTLRLLKGNPTQYFVKFMDDLLNAMGTEENLSSRIADACNQALIKGSKLIPAIFQLPFLIAAITIRDRNRFTMKDMSYTDNSDLLDMPRRTLPEEHPVLHTLE</sequence>
<dbReference type="EMBL" id="JAANQT010001044">
    <property type="protein sequence ID" value="KAG1306899.1"/>
    <property type="molecule type" value="Genomic_DNA"/>
</dbReference>
<protein>
    <submittedName>
        <fullName evidence="2">Uncharacterized protein</fullName>
    </submittedName>
</protein>
<name>A0A9P6X7V0_RHIOR</name>
<dbReference type="Proteomes" id="UP000716291">
    <property type="component" value="Unassembled WGS sequence"/>
</dbReference>
<comment type="caution">
    <text evidence="2">The sequence shown here is derived from an EMBL/GenBank/DDBJ whole genome shotgun (WGS) entry which is preliminary data.</text>
</comment>
<evidence type="ECO:0000313" key="2">
    <source>
        <dbReference type="EMBL" id="KAG1306899.1"/>
    </source>
</evidence>
<feature type="compositionally biased region" description="Basic and acidic residues" evidence="1">
    <location>
        <begin position="86"/>
        <end position="103"/>
    </location>
</feature>
<evidence type="ECO:0000313" key="3">
    <source>
        <dbReference type="Proteomes" id="UP000716291"/>
    </source>
</evidence>
<organism evidence="2 3">
    <name type="scientific">Rhizopus oryzae</name>
    <name type="common">Mucormycosis agent</name>
    <name type="synonym">Rhizopus arrhizus var. delemar</name>
    <dbReference type="NCBI Taxonomy" id="64495"/>
    <lineage>
        <taxon>Eukaryota</taxon>
        <taxon>Fungi</taxon>
        <taxon>Fungi incertae sedis</taxon>
        <taxon>Mucoromycota</taxon>
        <taxon>Mucoromycotina</taxon>
        <taxon>Mucoromycetes</taxon>
        <taxon>Mucorales</taxon>
        <taxon>Mucorineae</taxon>
        <taxon>Rhizopodaceae</taxon>
        <taxon>Rhizopus</taxon>
    </lineage>
</organism>
<feature type="region of interest" description="Disordered" evidence="1">
    <location>
        <begin position="84"/>
        <end position="103"/>
    </location>
</feature>
<dbReference type="AlphaFoldDB" id="A0A9P6X7V0"/>
<gene>
    <name evidence="2" type="ORF">G6F64_007234</name>
</gene>